<dbReference type="GO" id="GO:0005829">
    <property type="term" value="C:cytosol"/>
    <property type="evidence" value="ECO:0007669"/>
    <property type="project" value="UniProtKB-SubCell"/>
</dbReference>
<dbReference type="OrthoDB" id="1673781at2759"/>
<dbReference type="GeneID" id="105165350"/>
<dbReference type="Proteomes" id="UP000504604">
    <property type="component" value="Linkage group LG6"/>
</dbReference>
<dbReference type="SUPFAM" id="SSF47226">
    <property type="entry name" value="Histidine-containing phosphotransfer domain, HPT domain"/>
    <property type="match status" value="1"/>
</dbReference>
<dbReference type="Gene3D" id="1.20.120.160">
    <property type="entry name" value="HPT domain"/>
    <property type="match status" value="1"/>
</dbReference>
<dbReference type="KEGG" id="sind:105165350"/>
<keyword evidence="8" id="KW-1185">Reference proteome</keyword>
<dbReference type="AlphaFoldDB" id="A0A8M8V154"/>
<evidence type="ECO:0000313" key="8">
    <source>
        <dbReference type="Proteomes" id="UP000504604"/>
    </source>
</evidence>
<dbReference type="GO" id="GO:0043424">
    <property type="term" value="F:protein histidine kinase binding"/>
    <property type="evidence" value="ECO:0007669"/>
    <property type="project" value="UniProtKB-UniRule"/>
</dbReference>
<keyword evidence="5" id="KW-0597">Phosphoprotein</keyword>
<reference evidence="9" key="1">
    <citation type="submission" date="2025-08" db="UniProtKB">
        <authorList>
            <consortium name="RefSeq"/>
        </authorList>
    </citation>
    <scope>IDENTIFICATION</scope>
</reference>
<accession>A0A8M8V154</accession>
<dbReference type="InterPro" id="IPR036641">
    <property type="entry name" value="HPT_dom_sf"/>
</dbReference>
<evidence type="ECO:0000256" key="2">
    <source>
        <dbReference type="ARBA" id="ARBA00022864"/>
    </source>
</evidence>
<dbReference type="FunFam" id="1.20.120.160:FF:000001">
    <property type="entry name" value="Histidine-containing phosphotransfer protein 1"/>
    <property type="match status" value="1"/>
</dbReference>
<dbReference type="GO" id="GO:0005634">
    <property type="term" value="C:nucleus"/>
    <property type="evidence" value="ECO:0007669"/>
    <property type="project" value="UniProtKB-SubCell"/>
</dbReference>
<protein>
    <recommendedName>
        <fullName evidence="6">Histidine-containing phosphotransfer protein</fullName>
    </recommendedName>
</protein>
<dbReference type="GO" id="GO:0009736">
    <property type="term" value="P:cytokinin-activated signaling pathway"/>
    <property type="evidence" value="ECO:0007669"/>
    <property type="project" value="UniProtKB-KW"/>
</dbReference>
<evidence type="ECO:0000256" key="5">
    <source>
        <dbReference type="PROSITE-ProRule" id="PRU00110"/>
    </source>
</evidence>
<dbReference type="GO" id="GO:0000160">
    <property type="term" value="P:phosphorelay signal transduction system"/>
    <property type="evidence" value="ECO:0007669"/>
    <property type="project" value="UniProtKB-UniRule"/>
</dbReference>
<sequence length="215" mass="24326">SPSSNTLITGLSAWQVNSCVLITSASYKLKEKKSFCTCKEICKKEFDCVVGTEERERERERETADVVKQLQRQFIDFSTSLYREGFVDDQFAQLQKLQDDSNPDFVVEVVSLFFDDSEKLVKNLAVALEQQVVDYKQVDANVHQLKGSSSSIGAKRVKDVCVVFRSFCESENHEGCLRCLQQVSHENSLLKNKLQTLFRLEQQILAAGGTVPVLE</sequence>
<feature type="non-terminal residue" evidence="9">
    <location>
        <position position="1"/>
    </location>
</feature>
<evidence type="ECO:0000259" key="7">
    <source>
        <dbReference type="PROSITE" id="PS50894"/>
    </source>
</evidence>
<evidence type="ECO:0000256" key="4">
    <source>
        <dbReference type="ARBA" id="ARBA00023242"/>
    </source>
</evidence>
<evidence type="ECO:0000313" key="9">
    <source>
        <dbReference type="RefSeq" id="XP_020550090.1"/>
    </source>
</evidence>
<dbReference type="GO" id="GO:0009927">
    <property type="term" value="F:histidine phosphotransfer kinase activity"/>
    <property type="evidence" value="ECO:0007669"/>
    <property type="project" value="UniProtKB-UniRule"/>
</dbReference>
<evidence type="ECO:0000256" key="6">
    <source>
        <dbReference type="RuleBase" id="RU369004"/>
    </source>
</evidence>
<comment type="subcellular location">
    <subcellularLocation>
        <location evidence="6">Cytoplasm</location>
        <location evidence="6">Cytosol</location>
    </subcellularLocation>
    <subcellularLocation>
        <location evidence="6">Nucleus</location>
    </subcellularLocation>
</comment>
<dbReference type="InterPro" id="IPR008207">
    <property type="entry name" value="Sig_transdc_His_kin_Hpt_dom"/>
</dbReference>
<name>A0A8M8V154_SESIN</name>
<comment type="domain">
    <text evidence="6">Histidine-containing phosphotransfer domain (HPt) contains an active histidine that mediates the phosphotransfer.</text>
</comment>
<dbReference type="Pfam" id="PF01627">
    <property type="entry name" value="Hpt"/>
    <property type="match status" value="1"/>
</dbReference>
<comment type="function">
    <text evidence="6">Functions as a two-component phosphorelay mediators between cytokinin sensor histidine kinases and response regulators (B-type ARRs). Plays an important role in propagating cytokinin signal transduction.</text>
</comment>
<dbReference type="PANTHER" id="PTHR28242">
    <property type="entry name" value="PHOSPHORELAY INTERMEDIATE PROTEIN YPD1"/>
    <property type="match status" value="1"/>
</dbReference>
<organism evidence="8 9">
    <name type="scientific">Sesamum indicum</name>
    <name type="common">Oriental sesame</name>
    <name type="synonym">Sesamum orientale</name>
    <dbReference type="NCBI Taxonomy" id="4182"/>
    <lineage>
        <taxon>Eukaryota</taxon>
        <taxon>Viridiplantae</taxon>
        <taxon>Streptophyta</taxon>
        <taxon>Embryophyta</taxon>
        <taxon>Tracheophyta</taxon>
        <taxon>Spermatophyta</taxon>
        <taxon>Magnoliopsida</taxon>
        <taxon>eudicotyledons</taxon>
        <taxon>Gunneridae</taxon>
        <taxon>Pentapetalae</taxon>
        <taxon>asterids</taxon>
        <taxon>lamiids</taxon>
        <taxon>Lamiales</taxon>
        <taxon>Pedaliaceae</taxon>
        <taxon>Sesamum</taxon>
    </lineage>
</organism>
<dbReference type="RefSeq" id="XP_020550090.1">
    <property type="nucleotide sequence ID" value="XM_020694431.1"/>
</dbReference>
<keyword evidence="2 6" id="KW-0932">Cytokinin signaling pathway</keyword>
<evidence type="ECO:0000256" key="3">
    <source>
        <dbReference type="ARBA" id="ARBA00023012"/>
    </source>
</evidence>
<dbReference type="CDD" id="cd00088">
    <property type="entry name" value="HPT"/>
    <property type="match status" value="1"/>
</dbReference>
<evidence type="ECO:0000256" key="1">
    <source>
        <dbReference type="ARBA" id="ARBA00022490"/>
    </source>
</evidence>
<proteinExistence type="predicted"/>
<keyword evidence="4" id="KW-0539">Nucleus</keyword>
<dbReference type="InterPro" id="IPR045871">
    <property type="entry name" value="AHP1-5/YPD1"/>
</dbReference>
<feature type="modified residue" description="Phosphohistidine" evidence="5">
    <location>
        <position position="143"/>
    </location>
</feature>
<keyword evidence="3 6" id="KW-0902">Two-component regulatory system</keyword>
<keyword evidence="1" id="KW-0963">Cytoplasm</keyword>
<feature type="domain" description="HPt" evidence="7">
    <location>
        <begin position="102"/>
        <end position="207"/>
    </location>
</feature>
<gene>
    <name evidence="9" type="primary">LOC105165350</name>
</gene>
<dbReference type="PROSITE" id="PS50894">
    <property type="entry name" value="HPT"/>
    <property type="match status" value="1"/>
</dbReference>
<dbReference type="PANTHER" id="PTHR28242:SF13">
    <property type="entry name" value="HISTIDINE-CONTAINING PHOSPHOTRANSFER PROTEIN 5"/>
    <property type="match status" value="1"/>
</dbReference>